<keyword evidence="4" id="KW-1185">Reference proteome</keyword>
<evidence type="ECO:0000313" key="3">
    <source>
        <dbReference type="EMBL" id="ALX03514.1"/>
    </source>
</evidence>
<dbReference type="KEGG" id="aer:AERYTH_01780"/>
<dbReference type="PATRIC" id="fig|2041.4.peg.374"/>
<dbReference type="STRING" id="2041.AERYTH_01780"/>
<dbReference type="PROSITE" id="PS51257">
    <property type="entry name" value="PROKAR_LIPOPROTEIN"/>
    <property type="match status" value="1"/>
</dbReference>
<proteinExistence type="predicted"/>
<dbReference type="RefSeq" id="WP_067853871.1">
    <property type="nucleotide sequence ID" value="NZ_CP011502.1"/>
</dbReference>
<dbReference type="Proteomes" id="UP000067689">
    <property type="component" value="Chromosome"/>
</dbReference>
<feature type="compositionally biased region" description="Low complexity" evidence="1">
    <location>
        <begin position="165"/>
        <end position="186"/>
    </location>
</feature>
<reference evidence="3 4" key="1">
    <citation type="journal article" date="1991" name="Int. J. Syst. Bacteriol.">
        <title>Description of the erythromycin-producing bacterium Arthrobacter sp. strain NRRL B-3381 as Aeromicrobium erythreum gen. nov., sp. nov.</title>
        <authorList>
            <person name="Miller E.S."/>
            <person name="Woese C.R."/>
            <person name="Brenner S."/>
        </authorList>
    </citation>
    <scope>NUCLEOTIDE SEQUENCE [LARGE SCALE GENOMIC DNA]</scope>
    <source>
        <strain evidence="3 4">AR18</strain>
    </source>
</reference>
<name>A0A0U3SY90_9ACTN</name>
<feature type="region of interest" description="Disordered" evidence="1">
    <location>
        <begin position="151"/>
        <end position="186"/>
    </location>
</feature>
<dbReference type="EMBL" id="CP011502">
    <property type="protein sequence ID" value="ALX03514.1"/>
    <property type="molecule type" value="Genomic_DNA"/>
</dbReference>
<keyword evidence="2" id="KW-0732">Signal</keyword>
<organism evidence="3 4">
    <name type="scientific">Aeromicrobium erythreum</name>
    <dbReference type="NCBI Taxonomy" id="2041"/>
    <lineage>
        <taxon>Bacteria</taxon>
        <taxon>Bacillati</taxon>
        <taxon>Actinomycetota</taxon>
        <taxon>Actinomycetes</taxon>
        <taxon>Propionibacteriales</taxon>
        <taxon>Nocardioidaceae</taxon>
        <taxon>Aeromicrobium</taxon>
    </lineage>
</organism>
<evidence type="ECO:0000256" key="2">
    <source>
        <dbReference type="SAM" id="SignalP"/>
    </source>
</evidence>
<dbReference type="OrthoDB" id="3787120at2"/>
<feature type="chain" id="PRO_5039704597" description="Lipoprotein" evidence="2">
    <location>
        <begin position="25"/>
        <end position="186"/>
    </location>
</feature>
<evidence type="ECO:0008006" key="5">
    <source>
        <dbReference type="Google" id="ProtNLM"/>
    </source>
</evidence>
<sequence length="186" mass="19334">MSTVRTRRLTAATLMLTAALGLTACGTGGSTQTNQQYQPGIGANVRTGDVRLYNALLVANTDDTYALSVGLLNTTDEEQTLESVTVRPLEGSGSVTAEPALPVELQPRQLYTLGRQGEVADIDGSSVELGRYARLTLTFSGGDEVEIEAPIVARTSTYSDVAEKPVSPESSATPTPSASPSPTAGS</sequence>
<feature type="signal peptide" evidence="2">
    <location>
        <begin position="1"/>
        <end position="24"/>
    </location>
</feature>
<dbReference type="AlphaFoldDB" id="A0A0U3SY90"/>
<accession>A0A0U3SY90</accession>
<evidence type="ECO:0000313" key="4">
    <source>
        <dbReference type="Proteomes" id="UP000067689"/>
    </source>
</evidence>
<gene>
    <name evidence="3" type="ORF">AERYTH_01780</name>
</gene>
<protein>
    <recommendedName>
        <fullName evidence="5">Lipoprotein</fullName>
    </recommendedName>
</protein>
<evidence type="ECO:0000256" key="1">
    <source>
        <dbReference type="SAM" id="MobiDB-lite"/>
    </source>
</evidence>